<dbReference type="GO" id="GO:0016740">
    <property type="term" value="F:transferase activity"/>
    <property type="evidence" value="ECO:0007669"/>
    <property type="project" value="UniProtKB-KW"/>
</dbReference>
<proteinExistence type="predicted"/>
<evidence type="ECO:0000313" key="2">
    <source>
        <dbReference type="EMBL" id="MBB3065128.1"/>
    </source>
</evidence>
<dbReference type="Gene3D" id="3.30.1540.10">
    <property type="entry name" value="formyl-coa transferase, domain 3"/>
    <property type="match status" value="1"/>
</dbReference>
<feature type="region of interest" description="Disordered" evidence="1">
    <location>
        <begin position="356"/>
        <end position="409"/>
    </location>
</feature>
<accession>A0A839SS37</accession>
<protein>
    <submittedName>
        <fullName evidence="2">Crotonobetainyl-CoA:carnitine CoA-transferase CaiB-like acyl-CoA transferase</fullName>
    </submittedName>
</protein>
<dbReference type="InterPro" id="IPR044855">
    <property type="entry name" value="CoA-Trfase_III_dom3_sf"/>
</dbReference>
<evidence type="ECO:0000313" key="3">
    <source>
        <dbReference type="Proteomes" id="UP000581135"/>
    </source>
</evidence>
<dbReference type="Gene3D" id="3.40.50.10540">
    <property type="entry name" value="Crotonobetainyl-coa:carnitine coa-transferase, domain 1"/>
    <property type="match status" value="1"/>
</dbReference>
<dbReference type="RefSeq" id="WP_183415933.1">
    <property type="nucleotide sequence ID" value="NZ_JACHXA010000003.1"/>
</dbReference>
<name>A0A839SS37_9PROT</name>
<dbReference type="PANTHER" id="PTHR48228:SF5">
    <property type="entry name" value="ALPHA-METHYLACYL-COA RACEMASE"/>
    <property type="match status" value="1"/>
</dbReference>
<dbReference type="EMBL" id="JACHXA010000003">
    <property type="protein sequence ID" value="MBB3065128.1"/>
    <property type="molecule type" value="Genomic_DNA"/>
</dbReference>
<evidence type="ECO:0000256" key="1">
    <source>
        <dbReference type="SAM" id="MobiDB-lite"/>
    </source>
</evidence>
<organism evidence="2 3">
    <name type="scientific">Limibacillus halophilus</name>
    <dbReference type="NCBI Taxonomy" id="1579333"/>
    <lineage>
        <taxon>Bacteria</taxon>
        <taxon>Pseudomonadati</taxon>
        <taxon>Pseudomonadota</taxon>
        <taxon>Alphaproteobacteria</taxon>
        <taxon>Rhodospirillales</taxon>
        <taxon>Rhodovibrionaceae</taxon>
        <taxon>Limibacillus</taxon>
    </lineage>
</organism>
<dbReference type="AlphaFoldDB" id="A0A839SS37"/>
<dbReference type="Pfam" id="PF02515">
    <property type="entry name" value="CoA_transf_3"/>
    <property type="match status" value="1"/>
</dbReference>
<comment type="caution">
    <text evidence="2">The sequence shown here is derived from an EMBL/GenBank/DDBJ whole genome shotgun (WGS) entry which is preliminary data.</text>
</comment>
<dbReference type="SUPFAM" id="SSF89796">
    <property type="entry name" value="CoA-transferase family III (CaiB/BaiF)"/>
    <property type="match status" value="1"/>
</dbReference>
<dbReference type="InterPro" id="IPR050509">
    <property type="entry name" value="CoA-transferase_III"/>
</dbReference>
<keyword evidence="3" id="KW-1185">Reference proteome</keyword>
<keyword evidence="2" id="KW-0808">Transferase</keyword>
<sequence>MNNKRKGALSGVRVLDFSTLLPGPLASLLLAEAGAEVIKVERPDFGDELRVYPPPFGGWGFALLNRGKKSLSINLKDGDAKSVLAPLIEEADVLLEQFRPGVMARLGLGYESAREINPALVYCSVTGYGQSGPRAAEVGHDLNYQAASGLLSLGGDSEGKPTIAPGLIADIGGGTLPAVVNILLALRQAEQTGEGCHLDVSMTDNLLAWSWWAQAARAGGLEPEAAGRGVLTGGSPRYQLYATSDGRYLAVAALEERFWVRFCDLIGLPKEIRELEAGDASKVGRAVASIIASRCLADWRDVLAGEDVCVAPVLSIQEAMDDPGFHARGLFTRRLRWQGVEVPALPVPLDAAVRTDLSSGAPPDLDTNDDVGFEPRLPKPGVADRMPAKSSGDFSSARTTHGREDDEAK</sequence>
<gene>
    <name evidence="2" type="ORF">FHR98_001407</name>
</gene>
<dbReference type="InterPro" id="IPR023606">
    <property type="entry name" value="CoA-Trfase_III_dom_1_sf"/>
</dbReference>
<dbReference type="Proteomes" id="UP000581135">
    <property type="component" value="Unassembled WGS sequence"/>
</dbReference>
<reference evidence="2 3" key="1">
    <citation type="submission" date="2020-08" db="EMBL/GenBank/DDBJ databases">
        <title>Genomic Encyclopedia of Type Strains, Phase III (KMG-III): the genomes of soil and plant-associated and newly described type strains.</title>
        <authorList>
            <person name="Whitman W."/>
        </authorList>
    </citation>
    <scope>NUCLEOTIDE SEQUENCE [LARGE SCALE GENOMIC DNA]</scope>
    <source>
        <strain evidence="2 3">CECT 8803</strain>
    </source>
</reference>
<dbReference type="InterPro" id="IPR003673">
    <property type="entry name" value="CoA-Trfase_fam_III"/>
</dbReference>
<dbReference type="PANTHER" id="PTHR48228">
    <property type="entry name" value="SUCCINYL-COA--D-CITRAMALATE COA-TRANSFERASE"/>
    <property type="match status" value="1"/>
</dbReference>